<evidence type="ECO:0000259" key="9">
    <source>
        <dbReference type="Pfam" id="PF00082"/>
    </source>
</evidence>
<evidence type="ECO:0000256" key="5">
    <source>
        <dbReference type="PIRSR" id="PIRSR615500-1"/>
    </source>
</evidence>
<dbReference type="PROSITE" id="PS00138">
    <property type="entry name" value="SUBTILASE_SER"/>
    <property type="match status" value="1"/>
</dbReference>
<dbReference type="SUPFAM" id="SSF52743">
    <property type="entry name" value="Subtilisin-like"/>
    <property type="match status" value="1"/>
</dbReference>
<dbReference type="GO" id="GO:0005975">
    <property type="term" value="P:carbohydrate metabolic process"/>
    <property type="evidence" value="ECO:0007669"/>
    <property type="project" value="UniProtKB-ARBA"/>
</dbReference>
<proteinExistence type="inferred from homology"/>
<dbReference type="PANTHER" id="PTHR43806">
    <property type="entry name" value="PEPTIDASE S8"/>
    <property type="match status" value="1"/>
</dbReference>
<dbReference type="Gene3D" id="2.60.40.10">
    <property type="entry name" value="Immunoglobulins"/>
    <property type="match status" value="1"/>
</dbReference>
<evidence type="ECO:0000313" key="11">
    <source>
        <dbReference type="Proteomes" id="UP000182126"/>
    </source>
</evidence>
<dbReference type="EMBL" id="LT629770">
    <property type="protein sequence ID" value="SDS58259.1"/>
    <property type="molecule type" value="Genomic_DNA"/>
</dbReference>
<dbReference type="InterPro" id="IPR015500">
    <property type="entry name" value="Peptidase_S8_subtilisin-rel"/>
</dbReference>
<name>A0A1H1TFF0_9MICO</name>
<feature type="active site" description="Charge relay system" evidence="5 6">
    <location>
        <position position="157"/>
    </location>
</feature>
<protein>
    <submittedName>
        <fullName evidence="10">Subtilase family protein</fullName>
    </submittedName>
</protein>
<dbReference type="PROSITE" id="PS51892">
    <property type="entry name" value="SUBTILASE"/>
    <property type="match status" value="1"/>
</dbReference>
<dbReference type="InterPro" id="IPR000209">
    <property type="entry name" value="Peptidase_S8/S53_dom"/>
</dbReference>
<dbReference type="PROSITE" id="PS00137">
    <property type="entry name" value="SUBTILASE_HIS"/>
    <property type="match status" value="1"/>
</dbReference>
<dbReference type="InterPro" id="IPR023828">
    <property type="entry name" value="Peptidase_S8_Ser-AS"/>
</dbReference>
<feature type="active site" description="Charge relay system" evidence="5 6">
    <location>
        <position position="202"/>
    </location>
</feature>
<dbReference type="InterPro" id="IPR050131">
    <property type="entry name" value="Peptidase_S8_subtilisin-like"/>
</dbReference>
<evidence type="ECO:0000256" key="7">
    <source>
        <dbReference type="SAM" id="MobiDB-lite"/>
    </source>
</evidence>
<dbReference type="PRINTS" id="PR00723">
    <property type="entry name" value="SUBTILISIN"/>
</dbReference>
<keyword evidence="8" id="KW-0732">Signal</keyword>
<reference evidence="10 11" key="1">
    <citation type="submission" date="2016-10" db="EMBL/GenBank/DDBJ databases">
        <authorList>
            <person name="de Groot N.N."/>
        </authorList>
    </citation>
    <scope>NUCLEOTIDE SEQUENCE [LARGE SCALE GENOMIC DNA]</scope>
    <source>
        <strain evidence="10 11">DSM 15019</strain>
    </source>
</reference>
<evidence type="ECO:0000256" key="8">
    <source>
        <dbReference type="SAM" id="SignalP"/>
    </source>
</evidence>
<feature type="region of interest" description="Disordered" evidence="7">
    <location>
        <begin position="100"/>
        <end position="119"/>
    </location>
</feature>
<evidence type="ECO:0000256" key="4">
    <source>
        <dbReference type="ARBA" id="ARBA00022825"/>
    </source>
</evidence>
<dbReference type="AlphaFoldDB" id="A0A1H1TFF0"/>
<dbReference type="GO" id="GO:0004252">
    <property type="term" value="F:serine-type endopeptidase activity"/>
    <property type="evidence" value="ECO:0007669"/>
    <property type="project" value="UniProtKB-UniRule"/>
</dbReference>
<dbReference type="PANTHER" id="PTHR43806:SF11">
    <property type="entry name" value="CEREVISIN-RELATED"/>
    <property type="match status" value="1"/>
</dbReference>
<sequence length="726" mass="73739">MTRPLSRCIGVALAVGAVLALAIPSSALPAAAEVAPDAPALNWVVNTAPGAASDETLRAAIADAGGTLLISYPEIGVTVVRAPEGEFAAQLRAQPWVQSVGPTRTSTTPDRLPEPAVSAAGVTEEPEAMPAEGTAWDTVAVGATTPGGAGVVVGVADNGIDAGHPDLADRIDPALSVGCGVNGVPDTRPAAWQPGAGLVGAHGTHVAGSIAGAANGSGVRGIAPDARVAAIKVDNQTGHIYPEASICATMWAVRHDIPVVNHSYYVDPWYVWCAGEDTQSAALEALRRTYAYAHEQGVVNVAAVGNESQDLATMTTDVLSPDDGAPEPRAVDSSCLKAPAGLPDVISVAAADQDETSGAVVMAGFSNYGAGKVTVTAPGVVWSAVTRQDDGSIYALFPGTSMASPHVAGLAARMLAADPTLTPDEVTRRIRATADGVADEGPDRVGAGLMDADIGTSVPAVGVYSRVALTGQPFRVTGSGHAPRSTVELRVGTATMPVQTDAQGRFATVFPVPADAPAGPSTLIAGEARAPIVIRTSPAAPTILTPKAGATITATTTTISGTGVPGSRVRVDVRDGELTPFLRFVTVRDDGTWTVDAPLTQGTYEVVARTIVGGDTSALTAPVRFSVHTKSAIGYSVELSPQPGATHDTLILLDLANAGAAGGRAVVDIDLTAFGDVEVPVPTVGEVERTARGLRWTLTLESAEKAQLQIPATSGDEPAFPVIAVR</sequence>
<dbReference type="GeneID" id="36300099"/>
<feature type="chain" id="PRO_5038979909" evidence="8">
    <location>
        <begin position="28"/>
        <end position="726"/>
    </location>
</feature>
<dbReference type="InterPro" id="IPR013783">
    <property type="entry name" value="Ig-like_fold"/>
</dbReference>
<evidence type="ECO:0000256" key="6">
    <source>
        <dbReference type="PROSITE-ProRule" id="PRU01240"/>
    </source>
</evidence>
<evidence type="ECO:0000256" key="2">
    <source>
        <dbReference type="ARBA" id="ARBA00022670"/>
    </source>
</evidence>
<organism evidence="10 11">
    <name type="scientific">Microbacterium paraoxydans</name>
    <dbReference type="NCBI Taxonomy" id="199592"/>
    <lineage>
        <taxon>Bacteria</taxon>
        <taxon>Bacillati</taxon>
        <taxon>Actinomycetota</taxon>
        <taxon>Actinomycetes</taxon>
        <taxon>Micrococcales</taxon>
        <taxon>Microbacteriaceae</taxon>
        <taxon>Microbacterium</taxon>
    </lineage>
</organism>
<gene>
    <name evidence="10" type="ORF">SAMN04489809_2179</name>
</gene>
<evidence type="ECO:0000256" key="3">
    <source>
        <dbReference type="ARBA" id="ARBA00022801"/>
    </source>
</evidence>
<dbReference type="GO" id="GO:0006508">
    <property type="term" value="P:proteolysis"/>
    <property type="evidence" value="ECO:0007669"/>
    <property type="project" value="UniProtKB-KW"/>
</dbReference>
<keyword evidence="3 6" id="KW-0378">Hydrolase</keyword>
<keyword evidence="2 6" id="KW-0645">Protease</keyword>
<evidence type="ECO:0000256" key="1">
    <source>
        <dbReference type="ARBA" id="ARBA00011073"/>
    </source>
</evidence>
<keyword evidence="4 6" id="KW-0720">Serine protease</keyword>
<dbReference type="InterPro" id="IPR022398">
    <property type="entry name" value="Peptidase_S8_His-AS"/>
</dbReference>
<dbReference type="RefSeq" id="WP_060922752.1">
    <property type="nucleotide sequence ID" value="NZ_LT629770.1"/>
</dbReference>
<feature type="active site" description="Charge relay system" evidence="5 6">
    <location>
        <position position="401"/>
    </location>
</feature>
<feature type="domain" description="Peptidase S8/S53" evidence="9">
    <location>
        <begin position="148"/>
        <end position="444"/>
    </location>
</feature>
<accession>A0A1H1TFF0</accession>
<dbReference type="Proteomes" id="UP000182126">
    <property type="component" value="Chromosome I"/>
</dbReference>
<dbReference type="Gene3D" id="3.40.50.200">
    <property type="entry name" value="Peptidase S8/S53 domain"/>
    <property type="match status" value="1"/>
</dbReference>
<evidence type="ECO:0000313" key="10">
    <source>
        <dbReference type="EMBL" id="SDS58259.1"/>
    </source>
</evidence>
<feature type="signal peptide" evidence="8">
    <location>
        <begin position="1"/>
        <end position="27"/>
    </location>
</feature>
<comment type="similarity">
    <text evidence="1 6">Belongs to the peptidase S8 family.</text>
</comment>
<dbReference type="InterPro" id="IPR036852">
    <property type="entry name" value="Peptidase_S8/S53_dom_sf"/>
</dbReference>
<feature type="compositionally biased region" description="Polar residues" evidence="7">
    <location>
        <begin position="100"/>
        <end position="109"/>
    </location>
</feature>
<dbReference type="Pfam" id="PF00082">
    <property type="entry name" value="Peptidase_S8"/>
    <property type="match status" value="1"/>
</dbReference>